<reference evidence="7" key="1">
    <citation type="submission" date="2018-09" db="EMBL/GenBank/DDBJ databases">
        <title>Common duck and Muscovy duck high density SNP chip.</title>
        <authorList>
            <person name="Vignal A."/>
            <person name="Thebault N."/>
            <person name="Warren W.C."/>
        </authorList>
    </citation>
    <scope>NUCLEOTIDE SEQUENCE [LARGE SCALE GENOMIC DNA]</scope>
</reference>
<dbReference type="PANTHER" id="PTHR10272">
    <property type="entry name" value="PLATELET-ACTIVATING FACTOR ACETYLHYDROLASE"/>
    <property type="match status" value="1"/>
</dbReference>
<dbReference type="AlphaFoldDB" id="A0A8C3BRN0"/>
<evidence type="ECO:0000256" key="6">
    <source>
        <dbReference type="SAM" id="MobiDB-lite"/>
    </source>
</evidence>
<sequence length="350" mass="38665">MGGEQSLALPPGKGPHGVGCVDVMVGHTRQGLFLRLFYPCEPRAGAERPRWIPRYEYSRGMAQFRSRSPRWGAPLLHIAFGSCRVPVSWKGPFKPRSGGYPLVIFSHGLGAFREKKEKTPQKNSPQPCRLREKSLGGDTGESSTVHQRANECVRALRLFQAVRGGRPVPNVLHPDFDLSVLKDGVDLAKVAVMGHSFGGVTAVLALVKEPSFRCAVALDAWMFPLENTLYPEVSRPVLFINAEKFQTPESIAKMKRLSSRNSQTRIITVLGSVHHSQTDFAFLTGKLARRIFSMGGTLDPHKGLDIISRATLAFLQRHLDLKEDFDRWEHLLDGVGDSVVPAAPPCLSNL</sequence>
<evidence type="ECO:0000313" key="7">
    <source>
        <dbReference type="Ensembl" id="ENSCMMP00000009077.1"/>
    </source>
</evidence>
<dbReference type="InterPro" id="IPR016715">
    <property type="entry name" value="PAF_acetylhydro_eukaryote"/>
</dbReference>
<evidence type="ECO:0000256" key="1">
    <source>
        <dbReference type="ARBA" id="ARBA00022801"/>
    </source>
</evidence>
<dbReference type="GO" id="GO:0003847">
    <property type="term" value="F:1-alkyl-2-acetylglycerophosphocholine esterase activity"/>
    <property type="evidence" value="ECO:0007669"/>
    <property type="project" value="UniProtKB-UniRule"/>
</dbReference>
<feature type="active site" description="Nucleophile" evidence="5">
    <location>
        <position position="196"/>
    </location>
</feature>
<keyword evidence="2 4" id="KW-0442">Lipid degradation</keyword>
<dbReference type="Pfam" id="PF03403">
    <property type="entry name" value="PAF-AH_p_II"/>
    <property type="match status" value="2"/>
</dbReference>
<dbReference type="Proteomes" id="UP000694556">
    <property type="component" value="Chromosome 24"/>
</dbReference>
<dbReference type="Ensembl" id="ENSCMMT00000010003.1">
    <property type="protein sequence ID" value="ENSCMMP00000009077.1"/>
    <property type="gene ID" value="ENSCMMG00000005714.1"/>
</dbReference>
<dbReference type="PANTHER" id="PTHR10272:SF6">
    <property type="entry name" value="PLATELET-ACTIVATING FACTOR ACETYLHYDROLASE 2, CYTOPLASMIC"/>
    <property type="match status" value="1"/>
</dbReference>
<evidence type="ECO:0000256" key="3">
    <source>
        <dbReference type="ARBA" id="ARBA00023098"/>
    </source>
</evidence>
<accession>A0A8C3BRN0</accession>
<reference evidence="7" key="3">
    <citation type="submission" date="2025-09" db="UniProtKB">
        <authorList>
            <consortium name="Ensembl"/>
        </authorList>
    </citation>
    <scope>IDENTIFICATION</scope>
</reference>
<evidence type="ECO:0000256" key="4">
    <source>
        <dbReference type="PIRNR" id="PIRNR018169"/>
    </source>
</evidence>
<organism evidence="7 8">
    <name type="scientific">Cairina moschata</name>
    <name type="common">Muscovy duck</name>
    <dbReference type="NCBI Taxonomy" id="8855"/>
    <lineage>
        <taxon>Eukaryota</taxon>
        <taxon>Metazoa</taxon>
        <taxon>Chordata</taxon>
        <taxon>Craniata</taxon>
        <taxon>Vertebrata</taxon>
        <taxon>Euteleostomi</taxon>
        <taxon>Archelosauria</taxon>
        <taxon>Archosauria</taxon>
        <taxon>Dinosauria</taxon>
        <taxon>Saurischia</taxon>
        <taxon>Theropoda</taxon>
        <taxon>Coelurosauria</taxon>
        <taxon>Aves</taxon>
        <taxon>Neognathae</taxon>
        <taxon>Galloanserae</taxon>
        <taxon>Anseriformes</taxon>
        <taxon>Anatidae</taxon>
        <taxon>Anatinae</taxon>
        <taxon>Cairina</taxon>
    </lineage>
</organism>
<dbReference type="GO" id="GO:0016042">
    <property type="term" value="P:lipid catabolic process"/>
    <property type="evidence" value="ECO:0007669"/>
    <property type="project" value="UniProtKB-KW"/>
</dbReference>
<feature type="active site" description="Charge relay system" evidence="5">
    <location>
        <position position="219"/>
    </location>
</feature>
<evidence type="ECO:0000313" key="8">
    <source>
        <dbReference type="Proteomes" id="UP000694556"/>
    </source>
</evidence>
<keyword evidence="8" id="KW-1185">Reference proteome</keyword>
<name>A0A8C3BRN0_CAIMO</name>
<dbReference type="EC" id="3.1.1.47" evidence="4"/>
<proteinExistence type="predicted"/>
<protein>
    <recommendedName>
        <fullName evidence="4">Platelet-activating factor acetylhydrolase</fullName>
        <ecNumber evidence="4">3.1.1.47</ecNumber>
    </recommendedName>
</protein>
<keyword evidence="3 4" id="KW-0443">Lipid metabolism</keyword>
<feature type="region of interest" description="Disordered" evidence="6">
    <location>
        <begin position="115"/>
        <end position="146"/>
    </location>
</feature>
<feature type="active site" description="Charge relay system" evidence="5">
    <location>
        <position position="274"/>
    </location>
</feature>
<keyword evidence="1 4" id="KW-0378">Hydrolase</keyword>
<dbReference type="Gene3D" id="3.40.50.1820">
    <property type="entry name" value="alpha/beta hydrolase"/>
    <property type="match status" value="2"/>
</dbReference>
<evidence type="ECO:0000256" key="2">
    <source>
        <dbReference type="ARBA" id="ARBA00022963"/>
    </source>
</evidence>
<dbReference type="SUPFAM" id="SSF53474">
    <property type="entry name" value="alpha/beta-Hydrolases"/>
    <property type="match status" value="1"/>
</dbReference>
<comment type="catalytic activity">
    <reaction evidence="4">
        <text>a 1-O-alkyl-2-acetyl-sn-glycero-3-phosphocholine + H2O = a 1-O-alkyl-sn-glycero-3-phosphocholine + acetate + H(+)</text>
        <dbReference type="Rhea" id="RHEA:17777"/>
        <dbReference type="ChEBI" id="CHEBI:15377"/>
        <dbReference type="ChEBI" id="CHEBI:15378"/>
        <dbReference type="ChEBI" id="CHEBI:30089"/>
        <dbReference type="ChEBI" id="CHEBI:30909"/>
        <dbReference type="ChEBI" id="CHEBI:36707"/>
        <dbReference type="EC" id="3.1.1.47"/>
    </reaction>
</comment>
<evidence type="ECO:0000256" key="5">
    <source>
        <dbReference type="PIRSR" id="PIRSR018169-1"/>
    </source>
</evidence>
<reference evidence="7" key="2">
    <citation type="submission" date="2025-08" db="UniProtKB">
        <authorList>
            <consortium name="Ensembl"/>
        </authorList>
    </citation>
    <scope>IDENTIFICATION</scope>
</reference>
<dbReference type="PIRSF" id="PIRSF018169">
    <property type="entry name" value="PAF_acetylhydrolase"/>
    <property type="match status" value="1"/>
</dbReference>
<dbReference type="InterPro" id="IPR029058">
    <property type="entry name" value="AB_hydrolase_fold"/>
</dbReference>